<dbReference type="Gene3D" id="3.30.200.20">
    <property type="entry name" value="Phosphorylase Kinase, domain 1"/>
    <property type="match status" value="1"/>
</dbReference>
<feature type="domain" description="Aminoglycoside phosphotransferase" evidence="2">
    <location>
        <begin position="42"/>
        <end position="248"/>
    </location>
</feature>
<dbReference type="InterPro" id="IPR050249">
    <property type="entry name" value="Pseudomonas-type_ThrB"/>
</dbReference>
<dbReference type="RefSeq" id="WP_129079558.1">
    <property type="nucleotide sequence ID" value="NZ_QOUX01000046.1"/>
</dbReference>
<keyword evidence="4" id="KW-1185">Reference proteome</keyword>
<dbReference type="PANTHER" id="PTHR21064">
    <property type="entry name" value="AMINOGLYCOSIDE PHOSPHOTRANSFERASE DOMAIN-CONTAINING PROTEIN-RELATED"/>
    <property type="match status" value="1"/>
</dbReference>
<comment type="caution">
    <text evidence="3">The sequence shown here is derived from an EMBL/GenBank/DDBJ whole genome shotgun (WGS) entry which is preliminary data.</text>
</comment>
<dbReference type="PANTHER" id="PTHR21064:SF6">
    <property type="entry name" value="AMINOGLYCOSIDE PHOSPHOTRANSFERASE DOMAIN-CONTAINING PROTEIN"/>
    <property type="match status" value="1"/>
</dbReference>
<sequence length="325" mass="37242">MMPNENVYTDSNGNRILRKDIEMICEEHQIGRLIKVVGSPNNGNINGIIFVQTAKGKYVIRSLSIYTTKERIVYLENVLRALKNVGVPVLRSIKTQGNDYYSKKGGKFIQVYPYVAGHKFMFLKQQIEANAKMLSKFHQTLASFEQGPLPDVFIYPNLRNLTNKIQTLTIGNNALPSKTVSKIVSLYSSIEKQWERINPKDLPKTIIHDDWHPWNMVYKANGSVAAILDYDYFQQGERIYDIAYVLYYLNKRVIGGNLKQTRLFLRSYGELIDIEKAILPIVIAKVALFNILFATNNKSEDKLNRILHVNEELINRLLNKGLLGS</sequence>
<dbReference type="Gene3D" id="3.90.1200.10">
    <property type="match status" value="1"/>
</dbReference>
<proteinExistence type="inferred from homology"/>
<evidence type="ECO:0000259" key="2">
    <source>
        <dbReference type="Pfam" id="PF01636"/>
    </source>
</evidence>
<dbReference type="InterPro" id="IPR002575">
    <property type="entry name" value="Aminoglycoside_PTrfase"/>
</dbReference>
<dbReference type="GO" id="GO:0019202">
    <property type="term" value="F:amino acid kinase activity"/>
    <property type="evidence" value="ECO:0007669"/>
    <property type="project" value="TreeGrafter"/>
</dbReference>
<dbReference type="Pfam" id="PF01636">
    <property type="entry name" value="APH"/>
    <property type="match status" value="1"/>
</dbReference>
<dbReference type="OrthoDB" id="48950at2"/>
<dbReference type="AlphaFoldDB" id="A0A4Q0VPM7"/>
<reference evidence="3 4" key="1">
    <citation type="journal article" date="2019" name="Int. J. Syst. Evol. Microbiol.">
        <title>Anaerobacillus alkaliphilus sp. nov., a novel alkaliphilic and moderately halophilic bacterium.</title>
        <authorList>
            <person name="Borsodi A.K."/>
            <person name="Aszalos J.M."/>
            <person name="Bihari P."/>
            <person name="Nagy I."/>
            <person name="Schumann P."/>
            <person name="Sproer C."/>
            <person name="Kovacs A.L."/>
            <person name="Boka K."/>
            <person name="Dobosy P."/>
            <person name="Ovari M."/>
            <person name="Szili-Kovacs T."/>
            <person name="Toth E."/>
        </authorList>
    </citation>
    <scope>NUCLEOTIDE SEQUENCE [LARGE SCALE GENOMIC DNA]</scope>
    <source>
        <strain evidence="3 4">B16-10</strain>
    </source>
</reference>
<evidence type="ECO:0000256" key="1">
    <source>
        <dbReference type="ARBA" id="ARBA00038240"/>
    </source>
</evidence>
<evidence type="ECO:0000313" key="4">
    <source>
        <dbReference type="Proteomes" id="UP000290649"/>
    </source>
</evidence>
<protein>
    <recommendedName>
        <fullName evidence="2">Aminoglycoside phosphotransferase domain-containing protein</fullName>
    </recommendedName>
</protein>
<gene>
    <name evidence="3" type="ORF">DS745_17830</name>
</gene>
<dbReference type="SUPFAM" id="SSF56112">
    <property type="entry name" value="Protein kinase-like (PK-like)"/>
    <property type="match status" value="1"/>
</dbReference>
<comment type="similarity">
    <text evidence="1">Belongs to the pseudomonas-type ThrB family.</text>
</comment>
<accession>A0A4Q0VPM7</accession>
<name>A0A4Q0VPM7_9BACI</name>
<dbReference type="EMBL" id="QOUX01000046">
    <property type="protein sequence ID" value="RXI98198.1"/>
    <property type="molecule type" value="Genomic_DNA"/>
</dbReference>
<dbReference type="Proteomes" id="UP000290649">
    <property type="component" value="Unassembled WGS sequence"/>
</dbReference>
<evidence type="ECO:0000313" key="3">
    <source>
        <dbReference type="EMBL" id="RXI98198.1"/>
    </source>
</evidence>
<organism evidence="3 4">
    <name type="scientific">Anaerobacillus alkaliphilus</name>
    <dbReference type="NCBI Taxonomy" id="1548597"/>
    <lineage>
        <taxon>Bacteria</taxon>
        <taxon>Bacillati</taxon>
        <taxon>Bacillota</taxon>
        <taxon>Bacilli</taxon>
        <taxon>Bacillales</taxon>
        <taxon>Bacillaceae</taxon>
        <taxon>Anaerobacillus</taxon>
    </lineage>
</organism>
<dbReference type="InterPro" id="IPR011009">
    <property type="entry name" value="Kinase-like_dom_sf"/>
</dbReference>